<evidence type="ECO:0000313" key="4">
    <source>
        <dbReference type="Proteomes" id="UP001589793"/>
    </source>
</evidence>
<proteinExistence type="predicted"/>
<dbReference type="RefSeq" id="WP_376981332.1">
    <property type="nucleotide sequence ID" value="NZ_JBHLSV010000015.1"/>
</dbReference>
<evidence type="ECO:0000259" key="2">
    <source>
        <dbReference type="Pfam" id="PF25362"/>
    </source>
</evidence>
<sequence length="178" mass="19017">MEHLPPILFLLAVFLLLLALMLKGWRSRASRQVGAGLPAPRPLPSAADVPSAAAAGVYVATTSAQRHLERIAAHGLGSRSRVSLVPGPETAHGAWEIRREGAPSFAIPAEDLVEITTAPGMVGKWMGGDALLVLRWRLGAELLDTGVRLDSRADHDRLLAHAPHSDPTSDPISWKETP</sequence>
<comment type="caution">
    <text evidence="3">The sequence shown here is derived from an EMBL/GenBank/DDBJ whole genome shotgun (WGS) entry which is preliminary data.</text>
</comment>
<dbReference type="Proteomes" id="UP001589793">
    <property type="component" value="Unassembled WGS sequence"/>
</dbReference>
<name>A0ABV6RE78_9MICO</name>
<protein>
    <recommendedName>
        <fullName evidence="2">PH domain-containing protein</fullName>
    </recommendedName>
</protein>
<feature type="transmembrane region" description="Helical" evidence="1">
    <location>
        <begin position="6"/>
        <end position="22"/>
    </location>
</feature>
<dbReference type="EMBL" id="JBHLSV010000015">
    <property type="protein sequence ID" value="MFC0674859.1"/>
    <property type="molecule type" value="Genomic_DNA"/>
</dbReference>
<keyword evidence="4" id="KW-1185">Reference proteome</keyword>
<evidence type="ECO:0000256" key="1">
    <source>
        <dbReference type="SAM" id="Phobius"/>
    </source>
</evidence>
<gene>
    <name evidence="3" type="ORF">ACFFF6_12905</name>
</gene>
<keyword evidence="1" id="KW-0472">Membrane</keyword>
<accession>A0ABV6RE78</accession>
<dbReference type="Pfam" id="PF25362">
    <property type="entry name" value="bPH_11"/>
    <property type="match status" value="1"/>
</dbReference>
<dbReference type="InterPro" id="IPR057446">
    <property type="entry name" value="PH_bac"/>
</dbReference>
<feature type="domain" description="PH" evidence="2">
    <location>
        <begin position="43"/>
        <end position="160"/>
    </location>
</feature>
<keyword evidence="1" id="KW-0812">Transmembrane</keyword>
<reference evidence="3 4" key="1">
    <citation type="submission" date="2024-09" db="EMBL/GenBank/DDBJ databases">
        <authorList>
            <person name="Sun Q."/>
            <person name="Mori K."/>
        </authorList>
    </citation>
    <scope>NUCLEOTIDE SEQUENCE [LARGE SCALE GENOMIC DNA]</scope>
    <source>
        <strain evidence="3 4">CICC 10874</strain>
    </source>
</reference>
<keyword evidence="1" id="KW-1133">Transmembrane helix</keyword>
<evidence type="ECO:0000313" key="3">
    <source>
        <dbReference type="EMBL" id="MFC0674859.1"/>
    </source>
</evidence>
<organism evidence="3 4">
    <name type="scientific">Brachybacterium hainanense</name>
    <dbReference type="NCBI Taxonomy" id="1541174"/>
    <lineage>
        <taxon>Bacteria</taxon>
        <taxon>Bacillati</taxon>
        <taxon>Actinomycetota</taxon>
        <taxon>Actinomycetes</taxon>
        <taxon>Micrococcales</taxon>
        <taxon>Dermabacteraceae</taxon>
        <taxon>Brachybacterium</taxon>
    </lineage>
</organism>